<feature type="compositionally biased region" description="Acidic residues" evidence="1">
    <location>
        <begin position="49"/>
        <end position="61"/>
    </location>
</feature>
<dbReference type="AlphaFoldDB" id="A0A183HIS6"/>
<evidence type="ECO:0000313" key="4">
    <source>
        <dbReference type="WBParaSite" id="OFLC_0000738701-mRNA-1"/>
    </source>
</evidence>
<reference evidence="4" key="1">
    <citation type="submission" date="2016-06" db="UniProtKB">
        <authorList>
            <consortium name="WormBaseParasite"/>
        </authorList>
    </citation>
    <scope>IDENTIFICATION</scope>
</reference>
<feature type="region of interest" description="Disordered" evidence="1">
    <location>
        <begin position="116"/>
        <end position="147"/>
    </location>
</feature>
<accession>A0A183HIS6</accession>
<gene>
    <name evidence="2" type="ORF">OFLC_LOCUS7386</name>
</gene>
<organism evidence="4">
    <name type="scientific">Onchocerca flexuosa</name>
    <dbReference type="NCBI Taxonomy" id="387005"/>
    <lineage>
        <taxon>Eukaryota</taxon>
        <taxon>Metazoa</taxon>
        <taxon>Ecdysozoa</taxon>
        <taxon>Nematoda</taxon>
        <taxon>Chromadorea</taxon>
        <taxon>Rhabditida</taxon>
        <taxon>Spirurina</taxon>
        <taxon>Spiruromorpha</taxon>
        <taxon>Filarioidea</taxon>
        <taxon>Onchocercidae</taxon>
        <taxon>Onchocerca</taxon>
    </lineage>
</organism>
<feature type="compositionally biased region" description="Basic and acidic residues" evidence="1">
    <location>
        <begin position="62"/>
        <end position="72"/>
    </location>
</feature>
<dbReference type="EMBL" id="UZAJ01007685">
    <property type="protein sequence ID" value="VDO50751.1"/>
    <property type="molecule type" value="Genomic_DNA"/>
</dbReference>
<dbReference type="WBParaSite" id="OFLC_0000738701-mRNA-1">
    <property type="protein sequence ID" value="OFLC_0000738701-mRNA-1"/>
    <property type="gene ID" value="OFLC_0000738701"/>
</dbReference>
<name>A0A183HIS6_9BILA</name>
<evidence type="ECO:0000256" key="1">
    <source>
        <dbReference type="SAM" id="MobiDB-lite"/>
    </source>
</evidence>
<evidence type="ECO:0000313" key="3">
    <source>
        <dbReference type="Proteomes" id="UP000267606"/>
    </source>
</evidence>
<evidence type="ECO:0000313" key="2">
    <source>
        <dbReference type="EMBL" id="VDO50751.1"/>
    </source>
</evidence>
<feature type="region of interest" description="Disordered" evidence="1">
    <location>
        <begin position="48"/>
        <end position="81"/>
    </location>
</feature>
<feature type="compositionally biased region" description="Polar residues" evidence="1">
    <location>
        <begin position="132"/>
        <end position="144"/>
    </location>
</feature>
<dbReference type="STRING" id="387005.A0A183HIS6"/>
<sequence>MVDSDDTYEMSNTARKRLSSLIRSNTVDYSHSSEHYMDYYDSISRKFDDDFDEDFDDDEMLPESHDDDEKKQQQQQQPIHYTMIVPAKERLPIEDGKIMEKSVKSVPSHHLEQITKLSTREESFSSSESRSQLCPSDDTVSTGLSEEDERLISVPNITCKFNGGKC</sequence>
<keyword evidence="3" id="KW-1185">Reference proteome</keyword>
<proteinExistence type="predicted"/>
<protein>
    <submittedName>
        <fullName evidence="4">Suppressor protein SRP40-like</fullName>
    </submittedName>
</protein>
<dbReference type="Proteomes" id="UP000267606">
    <property type="component" value="Unassembled WGS sequence"/>
</dbReference>
<reference evidence="2 3" key="2">
    <citation type="submission" date="2018-11" db="EMBL/GenBank/DDBJ databases">
        <authorList>
            <consortium name="Pathogen Informatics"/>
        </authorList>
    </citation>
    <scope>NUCLEOTIDE SEQUENCE [LARGE SCALE GENOMIC DNA]</scope>
</reference>